<dbReference type="Gene3D" id="1.10.4030.10">
    <property type="entry name" value="Porin chaperone SurA, peptide-binding domain"/>
    <property type="match status" value="1"/>
</dbReference>
<dbReference type="GO" id="GO:0016853">
    <property type="term" value="F:isomerase activity"/>
    <property type="evidence" value="ECO:0007669"/>
    <property type="project" value="UniProtKB-KW"/>
</dbReference>
<proteinExistence type="predicted"/>
<dbReference type="EMBL" id="JBDXSU010000013">
    <property type="protein sequence ID" value="MFB5191741.1"/>
    <property type="molecule type" value="Genomic_DNA"/>
</dbReference>
<feature type="domain" description="PpiC" evidence="7">
    <location>
        <begin position="158"/>
        <end position="251"/>
    </location>
</feature>
<keyword evidence="4 6" id="KW-0697">Rotamase</keyword>
<dbReference type="PROSITE" id="PS01096">
    <property type="entry name" value="PPIC_PPIASE_1"/>
    <property type="match status" value="1"/>
</dbReference>
<comment type="caution">
    <text evidence="8">The sequence shown here is derived from an EMBL/GenBank/DDBJ whole genome shotgun (WGS) entry which is preliminary data.</text>
</comment>
<gene>
    <name evidence="8" type="ORF">KKP3000_000520</name>
</gene>
<evidence type="ECO:0000256" key="4">
    <source>
        <dbReference type="ARBA" id="ARBA00023110"/>
    </source>
</evidence>
<keyword evidence="9" id="KW-1185">Reference proteome</keyword>
<reference evidence="8 9" key="1">
    <citation type="journal article" date="2024" name="Int. J. Mol. Sci.">
        <title>Exploration of Alicyclobacillus spp. Genome in Search of Antibiotic Resistance.</title>
        <authorList>
            <person name="Bucka-Kolendo J."/>
            <person name="Kiousi D.E."/>
            <person name="Dekowska A."/>
            <person name="Mikolajczuk-Szczyrba A."/>
            <person name="Karadedos D.M."/>
            <person name="Michael P."/>
            <person name="Galanis A."/>
            <person name="Sokolowska B."/>
        </authorList>
    </citation>
    <scope>NUCLEOTIDE SEQUENCE [LARGE SCALE GENOMIC DNA]</scope>
    <source>
        <strain evidence="8 9">KKP 3000</strain>
    </source>
</reference>
<dbReference type="Pfam" id="PF13145">
    <property type="entry name" value="Rotamase_2"/>
    <property type="match status" value="1"/>
</dbReference>
<dbReference type="RefSeq" id="WP_275477026.1">
    <property type="nucleotide sequence ID" value="NZ_CP162940.1"/>
</dbReference>
<dbReference type="Gene3D" id="3.10.50.40">
    <property type="match status" value="1"/>
</dbReference>
<sequence>MKSVLSPVIGALVGAVIVGGVWYGTSASQNRNSIVAKVGGTPITRSQLLSESEAYAGSSMLSQLITNQLVLDAAQQQKMTASTSEVNQALQGLEEQNGITSDSQLNQMLEQSHMTKDELLTQLKVEILGQKLAESKVKVTDKQIQDYYNKNKASLATPEQRAISDIVVSSEAKAKDIQTQLSQGKTFASLAKSSSIDSVTKSKGGAMGTFTQSTLSQEYPEISSQAFKLQKGQVSAPIKVSNGYELIEVTSITPAKTPTLAEAKNEITTALKEQNAESPQQLYADLAKKGNVQILDSSYADVKDSIENPQTSSSSSMQ</sequence>
<protein>
    <recommendedName>
        <fullName evidence="2">peptidylprolyl isomerase</fullName>
        <ecNumber evidence="2">5.2.1.8</ecNumber>
    </recommendedName>
</protein>
<dbReference type="PANTHER" id="PTHR47245:SF1">
    <property type="entry name" value="FOLDASE PROTEIN PRSA"/>
    <property type="match status" value="1"/>
</dbReference>
<keyword evidence="3" id="KW-0732">Signal</keyword>
<evidence type="ECO:0000256" key="5">
    <source>
        <dbReference type="ARBA" id="ARBA00023235"/>
    </source>
</evidence>
<dbReference type="Pfam" id="PF13624">
    <property type="entry name" value="SurA_N_3"/>
    <property type="match status" value="1"/>
</dbReference>
<evidence type="ECO:0000256" key="1">
    <source>
        <dbReference type="ARBA" id="ARBA00000971"/>
    </source>
</evidence>
<dbReference type="InterPro" id="IPR046357">
    <property type="entry name" value="PPIase_dom_sf"/>
</dbReference>
<dbReference type="PROSITE" id="PS50198">
    <property type="entry name" value="PPIC_PPIASE_2"/>
    <property type="match status" value="1"/>
</dbReference>
<dbReference type="InterPro" id="IPR000297">
    <property type="entry name" value="PPIase_PpiC"/>
</dbReference>
<dbReference type="PANTHER" id="PTHR47245">
    <property type="entry name" value="PEPTIDYLPROLYL ISOMERASE"/>
    <property type="match status" value="1"/>
</dbReference>
<evidence type="ECO:0000256" key="2">
    <source>
        <dbReference type="ARBA" id="ARBA00013194"/>
    </source>
</evidence>
<dbReference type="InterPro" id="IPR023058">
    <property type="entry name" value="PPIase_PpiC_CS"/>
</dbReference>
<dbReference type="InterPro" id="IPR050245">
    <property type="entry name" value="PrsA_foldase"/>
</dbReference>
<dbReference type="SUPFAM" id="SSF54534">
    <property type="entry name" value="FKBP-like"/>
    <property type="match status" value="1"/>
</dbReference>
<dbReference type="EC" id="5.2.1.8" evidence="2"/>
<keyword evidence="5 6" id="KW-0413">Isomerase</keyword>
<organism evidence="8 9">
    <name type="scientific">Alicyclobacillus fastidiosus</name>
    <dbReference type="NCBI Taxonomy" id="392011"/>
    <lineage>
        <taxon>Bacteria</taxon>
        <taxon>Bacillati</taxon>
        <taxon>Bacillota</taxon>
        <taxon>Bacilli</taxon>
        <taxon>Bacillales</taxon>
        <taxon>Alicyclobacillaceae</taxon>
        <taxon>Alicyclobacillus</taxon>
    </lineage>
</organism>
<evidence type="ECO:0000313" key="8">
    <source>
        <dbReference type="EMBL" id="MFB5191741.1"/>
    </source>
</evidence>
<dbReference type="Proteomes" id="UP001579974">
    <property type="component" value="Unassembled WGS sequence"/>
</dbReference>
<evidence type="ECO:0000313" key="9">
    <source>
        <dbReference type="Proteomes" id="UP001579974"/>
    </source>
</evidence>
<name>A0ABV5AHM0_9BACL</name>
<accession>A0ABV5AHM0</accession>
<evidence type="ECO:0000256" key="6">
    <source>
        <dbReference type="PROSITE-ProRule" id="PRU00278"/>
    </source>
</evidence>
<comment type="catalytic activity">
    <reaction evidence="1">
        <text>[protein]-peptidylproline (omega=180) = [protein]-peptidylproline (omega=0)</text>
        <dbReference type="Rhea" id="RHEA:16237"/>
        <dbReference type="Rhea" id="RHEA-COMP:10747"/>
        <dbReference type="Rhea" id="RHEA-COMP:10748"/>
        <dbReference type="ChEBI" id="CHEBI:83833"/>
        <dbReference type="ChEBI" id="CHEBI:83834"/>
        <dbReference type="EC" id="5.2.1.8"/>
    </reaction>
</comment>
<evidence type="ECO:0000256" key="3">
    <source>
        <dbReference type="ARBA" id="ARBA00022729"/>
    </source>
</evidence>
<dbReference type="SUPFAM" id="SSF109998">
    <property type="entry name" value="Triger factor/SurA peptide-binding domain-like"/>
    <property type="match status" value="1"/>
</dbReference>
<evidence type="ECO:0000259" key="7">
    <source>
        <dbReference type="PROSITE" id="PS50198"/>
    </source>
</evidence>
<dbReference type="InterPro" id="IPR027304">
    <property type="entry name" value="Trigger_fact/SurA_dom_sf"/>
</dbReference>